<dbReference type="Proteomes" id="UP000827872">
    <property type="component" value="Linkage Group LG08"/>
</dbReference>
<keyword evidence="2" id="KW-1185">Reference proteome</keyword>
<evidence type="ECO:0000313" key="1">
    <source>
        <dbReference type="EMBL" id="KAH8001527.1"/>
    </source>
</evidence>
<proteinExistence type="predicted"/>
<comment type="caution">
    <text evidence="1">The sequence shown here is derived from an EMBL/GenBank/DDBJ whole genome shotgun (WGS) entry which is preliminary data.</text>
</comment>
<reference evidence="1" key="1">
    <citation type="submission" date="2021-08" db="EMBL/GenBank/DDBJ databases">
        <title>The first chromosome-level gecko genome reveals the dynamic sex chromosomes of Neotropical dwarf geckos (Sphaerodactylidae: Sphaerodactylus).</title>
        <authorList>
            <person name="Pinto B.J."/>
            <person name="Keating S.E."/>
            <person name="Gamble T."/>
        </authorList>
    </citation>
    <scope>NUCLEOTIDE SEQUENCE</scope>
    <source>
        <strain evidence="1">TG3544</strain>
    </source>
</reference>
<gene>
    <name evidence="1" type="ORF">K3G42_010251</name>
</gene>
<organism evidence="1 2">
    <name type="scientific">Sphaerodactylus townsendi</name>
    <dbReference type="NCBI Taxonomy" id="933632"/>
    <lineage>
        <taxon>Eukaryota</taxon>
        <taxon>Metazoa</taxon>
        <taxon>Chordata</taxon>
        <taxon>Craniata</taxon>
        <taxon>Vertebrata</taxon>
        <taxon>Euteleostomi</taxon>
        <taxon>Lepidosauria</taxon>
        <taxon>Squamata</taxon>
        <taxon>Bifurcata</taxon>
        <taxon>Gekkota</taxon>
        <taxon>Sphaerodactylidae</taxon>
        <taxon>Sphaerodactylus</taxon>
    </lineage>
</organism>
<sequence>MQYKREFRLAVVLSKGVFHVTLGNGPSSRANELTSQRDFTISVYHCIENSLSRDIGVVLETMHCMSDCEEGREESVPVQMGRYMRVRCRPDTLFSNCVQEQGPRTVIPDRADNMILPPKADPVLLKKFQEHPDTSAFSEDEYGSGNEMELESGSGIDDSLDGFIVPDFVLHQSDRDMKLRLTDEGLFLHNQQL</sequence>
<protein>
    <submittedName>
        <fullName evidence="1">Uncharacterized protein</fullName>
    </submittedName>
</protein>
<dbReference type="EMBL" id="CM037621">
    <property type="protein sequence ID" value="KAH8001527.1"/>
    <property type="molecule type" value="Genomic_DNA"/>
</dbReference>
<accession>A0ACB8F857</accession>
<evidence type="ECO:0000313" key="2">
    <source>
        <dbReference type="Proteomes" id="UP000827872"/>
    </source>
</evidence>
<name>A0ACB8F857_9SAUR</name>